<evidence type="ECO:0000256" key="1">
    <source>
        <dbReference type="SAM" id="Phobius"/>
    </source>
</evidence>
<accession>A0AAV3T7J4</accession>
<feature type="transmembrane region" description="Helical" evidence="1">
    <location>
        <begin position="123"/>
        <end position="148"/>
    </location>
</feature>
<feature type="transmembrane region" description="Helical" evidence="1">
    <location>
        <begin position="442"/>
        <end position="459"/>
    </location>
</feature>
<dbReference type="AlphaFoldDB" id="A0AAV3T7J4"/>
<comment type="caution">
    <text evidence="2">The sequence shown here is derived from an EMBL/GenBank/DDBJ whole genome shotgun (WGS) entry which is preliminary data.</text>
</comment>
<feature type="transmembrane region" description="Helical" evidence="1">
    <location>
        <begin position="178"/>
        <end position="197"/>
    </location>
</feature>
<feature type="transmembrane region" description="Helical" evidence="1">
    <location>
        <begin position="50"/>
        <end position="76"/>
    </location>
</feature>
<proteinExistence type="predicted"/>
<evidence type="ECO:0000313" key="3">
    <source>
        <dbReference type="Proteomes" id="UP001500420"/>
    </source>
</evidence>
<keyword evidence="1" id="KW-0812">Transmembrane</keyword>
<evidence type="ECO:0008006" key="4">
    <source>
        <dbReference type="Google" id="ProtNLM"/>
    </source>
</evidence>
<name>A0AAV3T7J4_9EURY</name>
<dbReference type="EMBL" id="BAAADV010000001">
    <property type="protein sequence ID" value="GAA0666439.1"/>
    <property type="molecule type" value="Genomic_DNA"/>
</dbReference>
<feature type="transmembrane region" description="Helical" evidence="1">
    <location>
        <begin position="96"/>
        <end position="117"/>
    </location>
</feature>
<protein>
    <recommendedName>
        <fullName evidence="4">Fenitrothion hydrolase</fullName>
    </recommendedName>
</protein>
<evidence type="ECO:0000313" key="2">
    <source>
        <dbReference type="EMBL" id="GAA0666439.1"/>
    </source>
</evidence>
<keyword evidence="3" id="KW-1185">Reference proteome</keyword>
<sequence length="471" mass="49736">MTAGSLRGRRAVATAALALTVGVAVGSDVAAASNVVSGLQGGSGTVTVPTWLFLLTGGAVIAASGMLSMLVTDRAFLEEIHSWSLTLPEPEAVRKWLGRLGAAVTAIVLALVVYTGFTGPQLGSASFAVLVVFVGARAGLTMVAYAVGNPWPAIDPWRRVAAALPHGFVEYPADWKRWPAVAALLALIYVEIVTPLTQSPATLAWAVLGYSAFAVAGAVAVGPDAWVRNGDPVSTWFRFYGAVGPLQRTGEGWSLRPPGSRLREADLVTDLSDVAFVVLLVWELTLSGFVVTPPGETVVEALVGVGLPPVVAYLLLLLAGFALFLGAYLLAARRSRERATTYLTARYLALRFAPSLLAIAGGYHLAHYFAFFVSQTPSLWTALVNPLSPPAPPAFTRLVLPGWFGTLDIAFVLAGHVLAVWAAHATSFDLFPGRLQAIRSQIPFVAVMVAYTMLSLWLLSMPTGTTPFVQG</sequence>
<gene>
    <name evidence="2" type="ORF">GCM10009020_09600</name>
</gene>
<organism evidence="2 3">
    <name type="scientific">Natronoarchaeum mannanilyticum</name>
    <dbReference type="NCBI Taxonomy" id="926360"/>
    <lineage>
        <taxon>Archaea</taxon>
        <taxon>Methanobacteriati</taxon>
        <taxon>Methanobacteriota</taxon>
        <taxon>Stenosarchaea group</taxon>
        <taxon>Halobacteria</taxon>
        <taxon>Halobacteriales</taxon>
        <taxon>Natronoarchaeaceae</taxon>
    </lineage>
</organism>
<keyword evidence="1" id="KW-1133">Transmembrane helix</keyword>
<reference evidence="2 3" key="1">
    <citation type="journal article" date="2019" name="Int. J. Syst. Evol. Microbiol.">
        <title>The Global Catalogue of Microorganisms (GCM) 10K type strain sequencing project: providing services to taxonomists for standard genome sequencing and annotation.</title>
        <authorList>
            <consortium name="The Broad Institute Genomics Platform"/>
            <consortium name="The Broad Institute Genome Sequencing Center for Infectious Disease"/>
            <person name="Wu L."/>
            <person name="Ma J."/>
        </authorList>
    </citation>
    <scope>NUCLEOTIDE SEQUENCE [LARGE SCALE GENOMIC DNA]</scope>
    <source>
        <strain evidence="2 3">JCM 16328</strain>
    </source>
</reference>
<feature type="transmembrane region" description="Helical" evidence="1">
    <location>
        <begin position="352"/>
        <end position="374"/>
    </location>
</feature>
<dbReference type="Proteomes" id="UP001500420">
    <property type="component" value="Unassembled WGS sequence"/>
</dbReference>
<feature type="transmembrane region" description="Helical" evidence="1">
    <location>
        <begin position="310"/>
        <end position="331"/>
    </location>
</feature>
<keyword evidence="1" id="KW-0472">Membrane</keyword>
<feature type="transmembrane region" description="Helical" evidence="1">
    <location>
        <begin position="394"/>
        <end position="421"/>
    </location>
</feature>
<dbReference type="RefSeq" id="WP_343772753.1">
    <property type="nucleotide sequence ID" value="NZ_BAAADV010000001.1"/>
</dbReference>
<feature type="transmembrane region" description="Helical" evidence="1">
    <location>
        <begin position="203"/>
        <end position="222"/>
    </location>
</feature>